<evidence type="ECO:0000256" key="1">
    <source>
        <dbReference type="ARBA" id="ARBA00005857"/>
    </source>
</evidence>
<name>A0ABV7KXS8_9PROT</name>
<reference evidence="6" key="1">
    <citation type="journal article" date="2019" name="Int. J. Syst. Evol. Microbiol.">
        <title>The Global Catalogue of Microorganisms (GCM) 10K type strain sequencing project: providing services to taxonomists for standard genome sequencing and annotation.</title>
        <authorList>
            <consortium name="The Broad Institute Genomics Platform"/>
            <consortium name="The Broad Institute Genome Sequencing Center for Infectious Disease"/>
            <person name="Wu L."/>
            <person name="Ma J."/>
        </authorList>
    </citation>
    <scope>NUCLEOTIDE SEQUENCE [LARGE SCALE GENOMIC DNA]</scope>
    <source>
        <strain evidence="6">KCTC 42964</strain>
    </source>
</reference>
<dbReference type="Proteomes" id="UP001595528">
    <property type="component" value="Unassembled WGS sequence"/>
</dbReference>
<keyword evidence="3" id="KW-0677">Repeat</keyword>
<dbReference type="EMBL" id="JBHRTR010000020">
    <property type="protein sequence ID" value="MFC3227133.1"/>
    <property type="molecule type" value="Genomic_DNA"/>
</dbReference>
<dbReference type="InterPro" id="IPR011990">
    <property type="entry name" value="TPR-like_helical_dom_sf"/>
</dbReference>
<evidence type="ECO:0000313" key="5">
    <source>
        <dbReference type="EMBL" id="MFC3227133.1"/>
    </source>
</evidence>
<organism evidence="5 6">
    <name type="scientific">Marinibaculum pumilum</name>
    <dbReference type="NCBI Taxonomy" id="1766165"/>
    <lineage>
        <taxon>Bacteria</taxon>
        <taxon>Pseudomonadati</taxon>
        <taxon>Pseudomonadota</taxon>
        <taxon>Alphaproteobacteria</taxon>
        <taxon>Rhodospirillales</taxon>
        <taxon>Rhodospirillaceae</taxon>
        <taxon>Marinibaculum</taxon>
    </lineage>
</organism>
<keyword evidence="4" id="KW-0802">TPR repeat</keyword>
<gene>
    <name evidence="5" type="ORF">ACFOGJ_07835</name>
</gene>
<evidence type="ECO:0000313" key="6">
    <source>
        <dbReference type="Proteomes" id="UP001595528"/>
    </source>
</evidence>
<dbReference type="PANTHER" id="PTHR16263:SF4">
    <property type="entry name" value="TETRATRICOPEPTIDE REPEAT PROTEIN 38"/>
    <property type="match status" value="1"/>
</dbReference>
<evidence type="ECO:0000256" key="2">
    <source>
        <dbReference type="ARBA" id="ARBA00019992"/>
    </source>
</evidence>
<dbReference type="Gene3D" id="1.25.40.10">
    <property type="entry name" value="Tetratricopeptide repeat domain"/>
    <property type="match status" value="1"/>
</dbReference>
<comment type="similarity">
    <text evidence="1">Belongs to the TTC38 family.</text>
</comment>
<proteinExistence type="inferred from homology"/>
<dbReference type="PANTHER" id="PTHR16263">
    <property type="entry name" value="TETRATRICOPEPTIDE REPEAT PROTEIN 38"/>
    <property type="match status" value="1"/>
</dbReference>
<dbReference type="CDD" id="cd05804">
    <property type="entry name" value="StaR_like"/>
    <property type="match status" value="1"/>
</dbReference>
<evidence type="ECO:0000256" key="4">
    <source>
        <dbReference type="ARBA" id="ARBA00022803"/>
    </source>
</evidence>
<comment type="caution">
    <text evidence="5">The sequence shown here is derived from an EMBL/GenBank/DDBJ whole genome shotgun (WGS) entry which is preliminary data.</text>
</comment>
<protein>
    <recommendedName>
        <fullName evidence="2">Tetratricopeptide repeat protein 38</fullName>
    </recommendedName>
</protein>
<sequence length="437" mass="48514">MLQDAQGLEVATDDPELVAAIDACGEGFLQQDLAGVLKIFPALERDSGCVQAQALAAMLQMFGNTWESPRKARPHLTAAQGRAPLATERERLWLDAVTAWADDAKDRAIAIHREIARRWPRDLLSARLGQIHLFLQGDVEGQLAITEDVFDANRDRAYAHGMMAFALEEVGRLREAEEAGRRAVEMQRREPWAHHAVAHVMETEGRWQDGLDWMLPLSGEWQGCNSFMFTHNWWHVALFLIDGDRTDEALALFDTRVWGADKSYAGDQGNAISLATRLEFQGIEVGADRWSDIADHLKNRVAEHIDPFLSVHFAYALARAGRLAELRQMLSHLEAWAPGAPDWCRPAWTDAAIPAAKGMAALAQGDALGAFQLMGTARPHLQLLGGSHAQRDLFQQCWLRAAIAAGRGGAVRDSLDRRCARWPDIAFNRRWAAEAAA</sequence>
<evidence type="ECO:0000256" key="3">
    <source>
        <dbReference type="ARBA" id="ARBA00022737"/>
    </source>
</evidence>
<keyword evidence="6" id="KW-1185">Reference proteome</keyword>
<dbReference type="RefSeq" id="WP_379899296.1">
    <property type="nucleotide sequence ID" value="NZ_JBHRTR010000020.1"/>
</dbReference>
<dbReference type="InterPro" id="IPR033891">
    <property type="entry name" value="TTC38"/>
</dbReference>
<dbReference type="SUPFAM" id="SSF48452">
    <property type="entry name" value="TPR-like"/>
    <property type="match status" value="1"/>
</dbReference>
<accession>A0ABV7KXS8</accession>